<dbReference type="Gene3D" id="3.80.10.10">
    <property type="entry name" value="Ribonuclease Inhibitor"/>
    <property type="match status" value="1"/>
</dbReference>
<protein>
    <recommendedName>
        <fullName evidence="3">NACHT domain-containing protein</fullName>
    </recommendedName>
</protein>
<dbReference type="PANTHER" id="PTHR46844">
    <property type="entry name" value="SLR5058 PROTEIN"/>
    <property type="match status" value="1"/>
</dbReference>
<gene>
    <name evidence="4" type="ORF">CAPTEDRAFT_197828</name>
</gene>
<dbReference type="EMBL" id="AMQN01018850">
    <property type="status" value="NOT_ANNOTATED_CDS"/>
    <property type="molecule type" value="Genomic_DNA"/>
</dbReference>
<dbReference type="GO" id="GO:0005524">
    <property type="term" value="F:ATP binding"/>
    <property type="evidence" value="ECO:0007669"/>
    <property type="project" value="UniProtKB-KW"/>
</dbReference>
<keyword evidence="2" id="KW-0067">ATP-binding</keyword>
<evidence type="ECO:0000256" key="1">
    <source>
        <dbReference type="ARBA" id="ARBA00022741"/>
    </source>
</evidence>
<keyword evidence="1" id="KW-0547">Nucleotide-binding</keyword>
<dbReference type="AlphaFoldDB" id="R7VC19"/>
<sequence length="808" mass="93629">MYGINLLINHISCFQWGHEKCTEECKCAPCLHSWTFVVYLTAANLKGFKKIHNAVRKHLLPKLSIHKLKAALKSSESKTLFIIDSYDECFKDNVLLHDLIQGRVYANATLLLTSRPNYLKAHLKKAFDSKLSTDGFNREQKRLYVTRFANSKRENESKFEGLLSLINDDDSWNDYDEELHRRHIISLCSNPLNLAIICLLICSDGLPNITNRTELYKSVTKFLEKKASERMHRPMEEIEADIIRPICQLSFEAYKRNEVSLSKVDLEKVGVRADDVLQSGFLTKKIKVSLLDDPVERFYFSHKTFLEYLAAKHLAQTPDDLRDWLETIDADEWWYEEDSLKSFFIDLLHGDSFMEASLVIMERFSFSHKTNEFHNFPASCLLLELLRHLQAKTIILSPEMEDEFKKKCLSIINRNVNDSFDEYANIIISFATISQNAQPQDISMNLDTEAEHVIHYLTNLEKCPVIILMIKCADESVANEFSVPDAMQRGLQGSFFNYAANQLSSNIPLASYKEDPTDFLRIALEQGLGNDIQGMEYKPSKGGFGLQSFMRTALQKPLKMLKMVLWQIDSKCLEMLPKLLSNPQLKILHFFDVETCYLKHLLPPLSRLDALDELYLNIHDMSDMESQEIQYYEQILKKNKMQKLKINVYDISDKLKSVLQRTIPTMTALKEIDFWMKGSFDFWSSAEDHLQLESFALRVTSLKSDKIDNLPELLVKWTNLRSLRIEWNQNSVHLLKMFAVIAKCQMLNELNIYDSGIGDDLIDRLWEMVKSLKQLKSLHLRFNNLSSDGKQKIKDLAQQREKLLSVDL</sequence>
<organism evidence="4">
    <name type="scientific">Capitella teleta</name>
    <name type="common">Polychaete worm</name>
    <dbReference type="NCBI Taxonomy" id="283909"/>
    <lineage>
        <taxon>Eukaryota</taxon>
        <taxon>Metazoa</taxon>
        <taxon>Spiralia</taxon>
        <taxon>Lophotrochozoa</taxon>
        <taxon>Annelida</taxon>
        <taxon>Polychaeta</taxon>
        <taxon>Sedentaria</taxon>
        <taxon>Scolecida</taxon>
        <taxon>Capitellidae</taxon>
        <taxon>Capitella</taxon>
    </lineage>
</organism>
<dbReference type="Pfam" id="PF05729">
    <property type="entry name" value="NACHT"/>
    <property type="match status" value="1"/>
</dbReference>
<evidence type="ECO:0000313" key="5">
    <source>
        <dbReference type="EnsemblMetazoa" id="CapteP197828"/>
    </source>
</evidence>
<dbReference type="Proteomes" id="UP000014760">
    <property type="component" value="Unassembled WGS sequence"/>
</dbReference>
<proteinExistence type="predicted"/>
<dbReference type="HOGENOM" id="CLU_009460_0_0_1"/>
<evidence type="ECO:0000313" key="6">
    <source>
        <dbReference type="Proteomes" id="UP000014760"/>
    </source>
</evidence>
<dbReference type="InterPro" id="IPR027417">
    <property type="entry name" value="P-loop_NTPase"/>
</dbReference>
<dbReference type="PANTHER" id="PTHR46844:SF1">
    <property type="entry name" value="SLR5058 PROTEIN"/>
    <property type="match status" value="1"/>
</dbReference>
<reference evidence="5" key="3">
    <citation type="submission" date="2015-06" db="UniProtKB">
        <authorList>
            <consortium name="EnsemblMetazoa"/>
        </authorList>
    </citation>
    <scope>IDENTIFICATION</scope>
</reference>
<name>R7VC19_CAPTE</name>
<keyword evidence="6" id="KW-1185">Reference proteome</keyword>
<reference evidence="6" key="1">
    <citation type="submission" date="2012-12" db="EMBL/GenBank/DDBJ databases">
        <authorList>
            <person name="Hellsten U."/>
            <person name="Grimwood J."/>
            <person name="Chapman J.A."/>
            <person name="Shapiro H."/>
            <person name="Aerts A."/>
            <person name="Otillar R.P."/>
            <person name="Terry A.Y."/>
            <person name="Boore J.L."/>
            <person name="Simakov O."/>
            <person name="Marletaz F."/>
            <person name="Cho S.-J."/>
            <person name="Edsinger-Gonzales E."/>
            <person name="Havlak P."/>
            <person name="Kuo D.-H."/>
            <person name="Larsson T."/>
            <person name="Lv J."/>
            <person name="Arendt D."/>
            <person name="Savage R."/>
            <person name="Osoegawa K."/>
            <person name="de Jong P."/>
            <person name="Lindberg D.R."/>
            <person name="Seaver E.C."/>
            <person name="Weisblat D.A."/>
            <person name="Putnam N.H."/>
            <person name="Grigoriev I.V."/>
            <person name="Rokhsar D.S."/>
        </authorList>
    </citation>
    <scope>NUCLEOTIDE SEQUENCE</scope>
    <source>
        <strain evidence="6">I ESC-2004</strain>
    </source>
</reference>
<dbReference type="EMBL" id="KB294983">
    <property type="protein sequence ID" value="ELU13861.1"/>
    <property type="molecule type" value="Genomic_DNA"/>
</dbReference>
<dbReference type="InterPro" id="IPR007111">
    <property type="entry name" value="NACHT_NTPase"/>
</dbReference>
<dbReference type="EnsemblMetazoa" id="CapteT197828">
    <property type="protein sequence ID" value="CapteP197828"/>
    <property type="gene ID" value="CapteG197828"/>
</dbReference>
<dbReference type="OrthoDB" id="120976at2759"/>
<evidence type="ECO:0000313" key="4">
    <source>
        <dbReference type="EMBL" id="ELU13861.1"/>
    </source>
</evidence>
<feature type="domain" description="NACHT" evidence="3">
    <location>
        <begin position="32"/>
        <end position="149"/>
    </location>
</feature>
<dbReference type="InterPro" id="IPR032675">
    <property type="entry name" value="LRR_dom_sf"/>
</dbReference>
<evidence type="ECO:0000256" key="2">
    <source>
        <dbReference type="ARBA" id="ARBA00022840"/>
    </source>
</evidence>
<accession>R7VC19</accession>
<reference evidence="4 6" key="2">
    <citation type="journal article" date="2013" name="Nature">
        <title>Insights into bilaterian evolution from three spiralian genomes.</title>
        <authorList>
            <person name="Simakov O."/>
            <person name="Marletaz F."/>
            <person name="Cho S.J."/>
            <person name="Edsinger-Gonzales E."/>
            <person name="Havlak P."/>
            <person name="Hellsten U."/>
            <person name="Kuo D.H."/>
            <person name="Larsson T."/>
            <person name="Lv J."/>
            <person name="Arendt D."/>
            <person name="Savage R."/>
            <person name="Osoegawa K."/>
            <person name="de Jong P."/>
            <person name="Grimwood J."/>
            <person name="Chapman J.A."/>
            <person name="Shapiro H."/>
            <person name="Aerts A."/>
            <person name="Otillar R.P."/>
            <person name="Terry A.Y."/>
            <person name="Boore J.L."/>
            <person name="Grigoriev I.V."/>
            <person name="Lindberg D.R."/>
            <person name="Seaver E.C."/>
            <person name="Weisblat D.A."/>
            <person name="Putnam N.H."/>
            <person name="Rokhsar D.S."/>
        </authorList>
    </citation>
    <scope>NUCLEOTIDE SEQUENCE</scope>
    <source>
        <strain evidence="4 6">I ESC-2004</strain>
    </source>
</reference>
<dbReference type="SUPFAM" id="SSF52047">
    <property type="entry name" value="RNI-like"/>
    <property type="match status" value="1"/>
</dbReference>
<evidence type="ECO:0000259" key="3">
    <source>
        <dbReference type="Pfam" id="PF05729"/>
    </source>
</evidence>
<dbReference type="Gene3D" id="3.40.50.300">
    <property type="entry name" value="P-loop containing nucleotide triphosphate hydrolases"/>
    <property type="match status" value="1"/>
</dbReference>